<dbReference type="OrthoDB" id="583172at2"/>
<protein>
    <submittedName>
        <fullName evidence="2">Uncharacterized protein</fullName>
    </submittedName>
</protein>
<evidence type="ECO:0000313" key="2">
    <source>
        <dbReference type="EMBL" id="KST64817.1"/>
    </source>
</evidence>
<gene>
    <name evidence="2" type="ORF">BC008_18550</name>
    <name evidence="1" type="ORF">BC008_37720</name>
</gene>
<dbReference type="EMBL" id="LMTZ01000117">
    <property type="protein sequence ID" value="KST64817.1"/>
    <property type="molecule type" value="Genomic_DNA"/>
</dbReference>
<evidence type="ECO:0000313" key="3">
    <source>
        <dbReference type="Proteomes" id="UP000053372"/>
    </source>
</evidence>
<reference evidence="2 3" key="1">
    <citation type="journal article" date="2015" name="Genome Announc.">
        <title>Draft Genome of the Euendolithic (true boring) Cyanobacterium Mastigocoleus testarum strain BC008.</title>
        <authorList>
            <person name="Guida B.S."/>
            <person name="Garcia-Pichel F."/>
        </authorList>
    </citation>
    <scope>NUCLEOTIDE SEQUENCE [LARGE SCALE GENOMIC DNA]</scope>
    <source>
        <strain evidence="2 3">BC008</strain>
    </source>
</reference>
<dbReference type="Proteomes" id="UP000053372">
    <property type="component" value="Unassembled WGS sequence"/>
</dbReference>
<comment type="caution">
    <text evidence="2">The sequence shown here is derived from an EMBL/GenBank/DDBJ whole genome shotgun (WGS) entry which is preliminary data.</text>
</comment>
<dbReference type="AlphaFoldDB" id="A0A0V7ZK44"/>
<dbReference type="EMBL" id="LMTZ01000162">
    <property type="protein sequence ID" value="KST62187.1"/>
    <property type="molecule type" value="Genomic_DNA"/>
</dbReference>
<dbReference type="RefSeq" id="WP_058184121.1">
    <property type="nucleotide sequence ID" value="NZ_LMTZ01000117.1"/>
</dbReference>
<keyword evidence="3" id="KW-1185">Reference proteome</keyword>
<evidence type="ECO:0000313" key="1">
    <source>
        <dbReference type="EMBL" id="KST62187.1"/>
    </source>
</evidence>
<organism evidence="2 3">
    <name type="scientific">Mastigocoleus testarum BC008</name>
    <dbReference type="NCBI Taxonomy" id="371196"/>
    <lineage>
        <taxon>Bacteria</taxon>
        <taxon>Bacillati</taxon>
        <taxon>Cyanobacteriota</taxon>
        <taxon>Cyanophyceae</taxon>
        <taxon>Nostocales</taxon>
        <taxon>Hapalosiphonaceae</taxon>
        <taxon>Mastigocoleus</taxon>
    </lineage>
</organism>
<sequence>MKNTTKKINLKHILFGGAALASMLGGMIFLDSAIAQEIRPTKIRRRCYRYTLINRTNRGVDFNLGRRKSFLRSKGQFSFRRCFKLRRRVRHPLVKYDEIIGQGYRVASVRLTPGRNAFDRQGRKLVLKTGGTDGPVPQIAPFEE</sequence>
<accession>A0A0V7ZK44</accession>
<name>A0A0V7ZK44_9CYAN</name>
<proteinExistence type="predicted"/>